<dbReference type="Proteomes" id="UP001158067">
    <property type="component" value="Unassembled WGS sequence"/>
</dbReference>
<dbReference type="RefSeq" id="WP_283435265.1">
    <property type="nucleotide sequence ID" value="NZ_CAWLDM010000001.1"/>
</dbReference>
<comment type="caution">
    <text evidence="1">The sequence shown here is derived from an EMBL/GenBank/DDBJ whole genome shotgun (WGS) entry which is preliminary data.</text>
</comment>
<dbReference type="Pfam" id="PF07963">
    <property type="entry name" value="N_methyl"/>
    <property type="match status" value="1"/>
</dbReference>
<proteinExistence type="predicted"/>
<reference evidence="1 2" key="1">
    <citation type="submission" date="2017-05" db="EMBL/GenBank/DDBJ databases">
        <authorList>
            <person name="Varghese N."/>
            <person name="Submissions S."/>
        </authorList>
    </citation>
    <scope>NUCLEOTIDE SEQUENCE [LARGE SCALE GENOMIC DNA]</scope>
    <source>
        <strain evidence="1 2">DSM 25457</strain>
    </source>
</reference>
<evidence type="ECO:0000313" key="2">
    <source>
        <dbReference type="Proteomes" id="UP001158067"/>
    </source>
</evidence>
<sequence length="657" mass="70838">MLMQCRRGRGFTLVEMLVAMAVTLLMMVAVARAFAFVGSRIRESRGNVQLSNELRDISTRINDELTRCTVRLTPNLGEPDQAGYLLYAEGPVTDATSSLFRSVLNPDGSVEVPDSRYGDFDDYLAFTAIAPEGSWFSGKVPRFVLDRKSAEVTGTAYNATNYPGNQWEPVVIRSRYAEIVYFASPEYYNVLPDDANYLNYVDVDGDTDLGSGSAIENGFPDRMKIHRRVLLIRPDLNLTSGQLPIENRTVGSDTVRFMQADTWPNATTATVVSTAPVADGWAYGMAGVHQQCDLSLRRVLSANGIPTAAVAANSLADLSKPHNRFAHVRIPNSVLTGSGGVLPTSMPVLALSGPATILNTVAAATSSRLAPPLLPTTAPVVTPNALCGFLRREFVLGDNNTHLNPGTNWGSDRRGEDVITNNALSFDLKIYDPNVAHFATTTGLVVNPNDSGYRESILEALSTSTPPAHYGGFVDLCYPVLAGGSLRGWQSRSLDRSNLTAGATISGTGSYLATPFSGLTAFGNASQSYVNSLYRSGRLVTTNVNAIALFQPAFDTYTSWYENDGMRQERGSVTAEGTRWQSMTVPNADLGADGLDQPGIYSGGAAATATGEFGADDMGERETMPPFIDSPEAIQVSIRMENPTTRQMRQASVVHRD</sequence>
<keyword evidence="2" id="KW-1185">Reference proteome</keyword>
<organism evidence="1 2">
    <name type="scientific">Neorhodopirellula lusitana</name>
    <dbReference type="NCBI Taxonomy" id="445327"/>
    <lineage>
        <taxon>Bacteria</taxon>
        <taxon>Pseudomonadati</taxon>
        <taxon>Planctomycetota</taxon>
        <taxon>Planctomycetia</taxon>
        <taxon>Pirellulales</taxon>
        <taxon>Pirellulaceae</taxon>
        <taxon>Neorhodopirellula</taxon>
    </lineage>
</organism>
<dbReference type="EMBL" id="FXUG01000022">
    <property type="protein sequence ID" value="SMP76782.1"/>
    <property type="molecule type" value="Genomic_DNA"/>
</dbReference>
<evidence type="ECO:0000313" key="1">
    <source>
        <dbReference type="EMBL" id="SMP76782.1"/>
    </source>
</evidence>
<protein>
    <submittedName>
        <fullName evidence="1">Prepilin-type N-terminal cleavage/methylation domain-containing protein</fullName>
    </submittedName>
</protein>
<gene>
    <name evidence="1" type="ORF">SAMN06265222_1222</name>
</gene>
<dbReference type="PROSITE" id="PS00409">
    <property type="entry name" value="PROKAR_NTER_METHYL"/>
    <property type="match status" value="1"/>
</dbReference>
<dbReference type="NCBIfam" id="TIGR02532">
    <property type="entry name" value="IV_pilin_GFxxxE"/>
    <property type="match status" value="1"/>
</dbReference>
<name>A0ABY1QSS7_9BACT</name>
<accession>A0ABY1QSS7</accession>
<dbReference type="InterPro" id="IPR012902">
    <property type="entry name" value="N_methyl_site"/>
</dbReference>